<comment type="catalytic activity">
    <reaction evidence="10">
        <text>4-CDP-2-C-methyl-D-erythritol + ATP = 4-CDP-2-C-methyl-D-erythritol 2-phosphate + ADP + H(+)</text>
        <dbReference type="Rhea" id="RHEA:18437"/>
        <dbReference type="ChEBI" id="CHEBI:15378"/>
        <dbReference type="ChEBI" id="CHEBI:30616"/>
        <dbReference type="ChEBI" id="CHEBI:57823"/>
        <dbReference type="ChEBI" id="CHEBI:57919"/>
        <dbReference type="ChEBI" id="CHEBI:456216"/>
        <dbReference type="EC" id="2.7.1.148"/>
    </reaction>
</comment>
<evidence type="ECO:0000256" key="4">
    <source>
        <dbReference type="ARBA" id="ARBA00022679"/>
    </source>
</evidence>
<feature type="active site" evidence="10">
    <location>
        <position position="140"/>
    </location>
</feature>
<dbReference type="PIRSF" id="PIRSF010376">
    <property type="entry name" value="IspE"/>
    <property type="match status" value="1"/>
</dbReference>
<keyword evidence="5 10" id="KW-0547">Nucleotide-binding</keyword>
<dbReference type="GO" id="GO:0050515">
    <property type="term" value="F:4-(cytidine 5'-diphospho)-2-C-methyl-D-erythritol kinase activity"/>
    <property type="evidence" value="ECO:0007669"/>
    <property type="project" value="UniProtKB-UniRule"/>
</dbReference>
<feature type="domain" description="GHMP kinase N-terminal" evidence="11">
    <location>
        <begin position="71"/>
        <end position="147"/>
    </location>
</feature>
<dbReference type="GO" id="GO:0019288">
    <property type="term" value="P:isopentenyl diphosphate biosynthetic process, methylerythritol 4-phosphate pathway"/>
    <property type="evidence" value="ECO:0007669"/>
    <property type="project" value="UniProtKB-UniRule"/>
</dbReference>
<gene>
    <name evidence="10" type="primary">ispE</name>
    <name evidence="13" type="ORF">THSYN_27435</name>
</gene>
<dbReference type="Pfam" id="PF08544">
    <property type="entry name" value="GHMP_kinases_C"/>
    <property type="match status" value="1"/>
</dbReference>
<dbReference type="Gene3D" id="3.30.70.890">
    <property type="entry name" value="GHMP kinase, C-terminal domain"/>
    <property type="match status" value="1"/>
</dbReference>
<keyword evidence="14" id="KW-1185">Reference proteome</keyword>
<evidence type="ECO:0000256" key="8">
    <source>
        <dbReference type="ARBA" id="ARBA00023229"/>
    </source>
</evidence>
<feature type="active site" evidence="10">
    <location>
        <position position="15"/>
    </location>
</feature>
<dbReference type="UniPathway" id="UPA00056">
    <property type="reaction ID" value="UER00094"/>
</dbReference>
<comment type="pathway">
    <text evidence="10">Isoprenoid biosynthesis; isopentenyl diphosphate biosynthesis via DXP pathway; isopentenyl diphosphate from 1-deoxy-D-xylulose 5-phosphate: step 3/6.</text>
</comment>
<dbReference type="InterPro" id="IPR013750">
    <property type="entry name" value="GHMP_kinase_C_dom"/>
</dbReference>
<dbReference type="Proteomes" id="UP000232638">
    <property type="component" value="Chromosome"/>
</dbReference>
<evidence type="ECO:0000256" key="5">
    <source>
        <dbReference type="ARBA" id="ARBA00022741"/>
    </source>
</evidence>
<evidence type="ECO:0000259" key="11">
    <source>
        <dbReference type="Pfam" id="PF00288"/>
    </source>
</evidence>
<evidence type="ECO:0000256" key="1">
    <source>
        <dbReference type="ARBA" id="ARBA00009684"/>
    </source>
</evidence>
<reference evidence="13 14" key="1">
    <citation type="submission" date="2017-03" db="EMBL/GenBank/DDBJ databases">
        <title>Complete genome sequence of Candidatus 'Thiodictyon syntrophicum' sp. nov. strain Cad16T, a photolithoautotroph purple sulfur bacterium isolated from an alpine meromictic lake.</title>
        <authorList>
            <person name="Luedin S.M."/>
            <person name="Pothier J.F."/>
            <person name="Danza F."/>
            <person name="Storelli N."/>
            <person name="Wittwer M."/>
            <person name="Tonolla M."/>
        </authorList>
    </citation>
    <scope>NUCLEOTIDE SEQUENCE [LARGE SCALE GENOMIC DNA]</scope>
    <source>
        <strain evidence="13 14">Cad16T</strain>
    </source>
</reference>
<evidence type="ECO:0000256" key="2">
    <source>
        <dbReference type="ARBA" id="ARBA00012052"/>
    </source>
</evidence>
<dbReference type="KEGG" id="tsy:THSYN_27435"/>
<protein>
    <recommendedName>
        <fullName evidence="3 10">4-diphosphocytidyl-2-C-methyl-D-erythritol kinase</fullName>
        <shortName evidence="10">CMK</shortName>
        <ecNumber evidence="2 10">2.7.1.148</ecNumber>
    </recommendedName>
    <alternativeName>
        <fullName evidence="9 10">4-(cytidine-5'-diphospho)-2-C-methyl-D-erythritol kinase</fullName>
    </alternativeName>
</protein>
<evidence type="ECO:0000256" key="10">
    <source>
        <dbReference type="HAMAP-Rule" id="MF_00061"/>
    </source>
</evidence>
<evidence type="ECO:0000256" key="9">
    <source>
        <dbReference type="ARBA" id="ARBA00032554"/>
    </source>
</evidence>
<sequence length="292" mass="31198">MNPEAIAQAWPAPAKLNLMLRVLGRRPDGYHRLQTVFQFIDRCDRLWFTPRDDGQIQRADALPGVPESADLTLRAARALQAHCGCPRGAEIRLDKTLPMGGGLGGGSSDAATTLVALNRLWGLDLPEDELAAIALPLGADVPVFVRGRAAWAEGVGEQLTAVELPEPWYLVLTPPGQVATAAVFGDPQLTRDSLPVTLADFVAGDRRNDCLAVVRRGYPEVAAALDWLQGVGGGQLTGTGGCVFAVFADQHSALAARDMAPPRFQAFVARGLNRSPLLDRLASEPGKHHADH</sequence>
<dbReference type="EMBL" id="CP020370">
    <property type="protein sequence ID" value="AUB84300.1"/>
    <property type="molecule type" value="Genomic_DNA"/>
</dbReference>
<keyword evidence="6 10" id="KW-0418">Kinase</keyword>
<dbReference type="InterPro" id="IPR014721">
    <property type="entry name" value="Ribsml_uS5_D2-typ_fold_subgr"/>
</dbReference>
<feature type="domain" description="GHMP kinase C-terminal" evidence="12">
    <location>
        <begin position="212"/>
        <end position="258"/>
    </location>
</feature>
<evidence type="ECO:0000256" key="3">
    <source>
        <dbReference type="ARBA" id="ARBA00017473"/>
    </source>
</evidence>
<feature type="binding site" evidence="10">
    <location>
        <begin position="98"/>
        <end position="108"/>
    </location>
    <ligand>
        <name>ATP</name>
        <dbReference type="ChEBI" id="CHEBI:30616"/>
    </ligand>
</feature>
<accession>A0A2K8UFG9</accession>
<dbReference type="HAMAP" id="MF_00061">
    <property type="entry name" value="IspE"/>
    <property type="match status" value="1"/>
</dbReference>
<dbReference type="InterPro" id="IPR020568">
    <property type="entry name" value="Ribosomal_Su5_D2-typ_SF"/>
</dbReference>
<dbReference type="InterPro" id="IPR004424">
    <property type="entry name" value="IspE"/>
</dbReference>
<dbReference type="GO" id="GO:0005524">
    <property type="term" value="F:ATP binding"/>
    <property type="evidence" value="ECO:0007669"/>
    <property type="project" value="UniProtKB-UniRule"/>
</dbReference>
<dbReference type="NCBIfam" id="TIGR00154">
    <property type="entry name" value="ispE"/>
    <property type="match status" value="1"/>
</dbReference>
<organism evidence="13 14">
    <name type="scientific">Candidatus Thiodictyon syntrophicum</name>
    <dbReference type="NCBI Taxonomy" id="1166950"/>
    <lineage>
        <taxon>Bacteria</taxon>
        <taxon>Pseudomonadati</taxon>
        <taxon>Pseudomonadota</taxon>
        <taxon>Gammaproteobacteria</taxon>
        <taxon>Chromatiales</taxon>
        <taxon>Chromatiaceae</taxon>
        <taxon>Thiodictyon</taxon>
    </lineage>
</organism>
<dbReference type="RefSeq" id="WP_100921959.1">
    <property type="nucleotide sequence ID" value="NZ_CP020370.1"/>
</dbReference>
<dbReference type="GO" id="GO:0016114">
    <property type="term" value="P:terpenoid biosynthetic process"/>
    <property type="evidence" value="ECO:0007669"/>
    <property type="project" value="UniProtKB-UniRule"/>
</dbReference>
<evidence type="ECO:0000256" key="7">
    <source>
        <dbReference type="ARBA" id="ARBA00022840"/>
    </source>
</evidence>
<evidence type="ECO:0000259" key="12">
    <source>
        <dbReference type="Pfam" id="PF08544"/>
    </source>
</evidence>
<comment type="function">
    <text evidence="10">Catalyzes the phosphorylation of the position 2 hydroxy group of 4-diphosphocytidyl-2C-methyl-D-erythritol.</text>
</comment>
<name>A0A2K8UFG9_9GAMM</name>
<dbReference type="Pfam" id="PF00288">
    <property type="entry name" value="GHMP_kinases_N"/>
    <property type="match status" value="1"/>
</dbReference>
<comment type="similarity">
    <text evidence="1 10">Belongs to the GHMP kinase family. IspE subfamily.</text>
</comment>
<keyword evidence="8 10" id="KW-0414">Isoprene biosynthesis</keyword>
<dbReference type="InterPro" id="IPR006204">
    <property type="entry name" value="GHMP_kinase_N_dom"/>
</dbReference>
<dbReference type="OrthoDB" id="9809438at2"/>
<evidence type="ECO:0000313" key="14">
    <source>
        <dbReference type="Proteomes" id="UP000232638"/>
    </source>
</evidence>
<keyword evidence="4 10" id="KW-0808">Transferase</keyword>
<dbReference type="Gene3D" id="3.30.230.10">
    <property type="match status" value="1"/>
</dbReference>
<dbReference type="SUPFAM" id="SSF55060">
    <property type="entry name" value="GHMP Kinase, C-terminal domain"/>
    <property type="match status" value="1"/>
</dbReference>
<dbReference type="PANTHER" id="PTHR43527">
    <property type="entry name" value="4-DIPHOSPHOCYTIDYL-2-C-METHYL-D-ERYTHRITOL KINASE, CHLOROPLASTIC"/>
    <property type="match status" value="1"/>
</dbReference>
<dbReference type="SUPFAM" id="SSF54211">
    <property type="entry name" value="Ribosomal protein S5 domain 2-like"/>
    <property type="match status" value="1"/>
</dbReference>
<evidence type="ECO:0000256" key="6">
    <source>
        <dbReference type="ARBA" id="ARBA00022777"/>
    </source>
</evidence>
<dbReference type="EC" id="2.7.1.148" evidence="2 10"/>
<keyword evidence="7 10" id="KW-0067">ATP-binding</keyword>
<dbReference type="InterPro" id="IPR036554">
    <property type="entry name" value="GHMP_kinase_C_sf"/>
</dbReference>
<dbReference type="AlphaFoldDB" id="A0A2K8UFG9"/>
<proteinExistence type="inferred from homology"/>
<dbReference type="PANTHER" id="PTHR43527:SF2">
    <property type="entry name" value="4-DIPHOSPHOCYTIDYL-2-C-METHYL-D-ERYTHRITOL KINASE, CHLOROPLASTIC"/>
    <property type="match status" value="1"/>
</dbReference>
<evidence type="ECO:0000313" key="13">
    <source>
        <dbReference type="EMBL" id="AUB84300.1"/>
    </source>
</evidence>